<evidence type="ECO:0000313" key="5">
    <source>
        <dbReference type="RefSeq" id="XP_021827254.1"/>
    </source>
</evidence>
<dbReference type="SUPFAM" id="SSF52540">
    <property type="entry name" value="P-loop containing nucleoside triphosphate hydrolases"/>
    <property type="match status" value="1"/>
</dbReference>
<dbReference type="Gene3D" id="3.40.50.10140">
    <property type="entry name" value="Toll/interleukin-1 receptor homology (TIR) domain"/>
    <property type="match status" value="1"/>
</dbReference>
<evidence type="ECO:0000259" key="3">
    <source>
        <dbReference type="PROSITE" id="PS50104"/>
    </source>
</evidence>
<sequence length="592" mass="66679">MDYNITTEPAASSSSPSSHQWEYDSAFTRQWGYELPSSNQWDPPSSHQWIYDVFLSFRGADTRVSFTDHLLTSLEQRGIYTFTDDNFRMQGGADTSDAIFYAIEKSRISLIIFSTNYASSTRCLDELAKILECTKSQQQIVLPIYYDVEPSDVRHQSSTFGEAFDGLAYKYKDDLEKVGRWRTALRKAADLAGMELNKFGYDESKFIYAIIEKISRQLNRAYLTYETNDLVGIDSRMREMNDLLGVGHADVRMVGIWGIGGMGKTTLAKAVYNSVAHKFKASCFLGNVRQISEAPGGLVQLQKTLLYTILGLNIPRVTNVDSGVNIIKSRLRDKKILLIIDDVDQLDPLKYLAGSSDWFGAGSRIIISTRDEHLLLAHKIEFIYQVKELELDDAMELFHSKAFPKSRIPNDYLEPASRVVGYAQGNPFALIDMGSLLCGKSIDEWHSMLERYKRAPASNIQEILKITKKEHDLQSKILDEAEKLLEDEEDGLNEVGSLERPEADKSEVDHVDGVKATETNKGSPGGDEISPDTLKQDQLGDVTLEALIGLVPGSRIIIPTRVEHLLLAHKVDFTYQVKELELDEAMELFHSK</sequence>
<dbReference type="AlphaFoldDB" id="A0A6P5TJD5"/>
<dbReference type="InterPro" id="IPR035897">
    <property type="entry name" value="Toll_tir_struct_dom_sf"/>
</dbReference>
<evidence type="ECO:0000256" key="1">
    <source>
        <dbReference type="ARBA" id="ARBA00023027"/>
    </source>
</evidence>
<dbReference type="Gene3D" id="1.10.8.430">
    <property type="entry name" value="Helical domain of apoptotic protease-activating factors"/>
    <property type="match status" value="1"/>
</dbReference>
<dbReference type="InterPro" id="IPR042197">
    <property type="entry name" value="Apaf_helical"/>
</dbReference>
<dbReference type="PANTHER" id="PTHR11017">
    <property type="entry name" value="LEUCINE-RICH REPEAT-CONTAINING PROTEIN"/>
    <property type="match status" value="1"/>
</dbReference>
<feature type="compositionally biased region" description="Basic and acidic residues" evidence="2">
    <location>
        <begin position="497"/>
        <end position="515"/>
    </location>
</feature>
<evidence type="ECO:0000256" key="2">
    <source>
        <dbReference type="SAM" id="MobiDB-lite"/>
    </source>
</evidence>
<dbReference type="FunFam" id="3.40.50.10140:FF:000007">
    <property type="entry name" value="Disease resistance protein (TIR-NBS-LRR class)"/>
    <property type="match status" value="1"/>
</dbReference>
<feature type="region of interest" description="Disordered" evidence="2">
    <location>
        <begin position="493"/>
        <end position="534"/>
    </location>
</feature>
<dbReference type="InterPro" id="IPR000157">
    <property type="entry name" value="TIR_dom"/>
</dbReference>
<gene>
    <name evidence="5" type="primary">LOC110767897</name>
</gene>
<dbReference type="Pfam" id="PF00931">
    <property type="entry name" value="NB-ARC"/>
    <property type="match status" value="1"/>
</dbReference>
<protein>
    <submittedName>
        <fullName evidence="5">TMV resistance protein N-like</fullName>
    </submittedName>
</protein>
<dbReference type="Gene3D" id="3.40.50.300">
    <property type="entry name" value="P-loop containing nucleotide triphosphate hydrolases"/>
    <property type="match status" value="1"/>
</dbReference>
<dbReference type="PANTHER" id="PTHR11017:SF570">
    <property type="entry name" value="DISEASE RESISTANCE PROTEIN (TIR-NBS CLASS)-RELATED"/>
    <property type="match status" value="1"/>
</dbReference>
<reference evidence="5" key="1">
    <citation type="submission" date="2025-08" db="UniProtKB">
        <authorList>
            <consortium name="RefSeq"/>
        </authorList>
    </citation>
    <scope>IDENTIFICATION</scope>
</reference>
<proteinExistence type="predicted"/>
<dbReference type="InterPro" id="IPR044974">
    <property type="entry name" value="Disease_R_plants"/>
</dbReference>
<keyword evidence="4" id="KW-1185">Reference proteome</keyword>
<dbReference type="GeneID" id="110767897"/>
<evidence type="ECO:0000313" key="4">
    <source>
        <dbReference type="Proteomes" id="UP000515124"/>
    </source>
</evidence>
<dbReference type="InterPro" id="IPR002182">
    <property type="entry name" value="NB-ARC"/>
</dbReference>
<dbReference type="Pfam" id="PF01582">
    <property type="entry name" value="TIR"/>
    <property type="match status" value="1"/>
</dbReference>
<dbReference type="PRINTS" id="PR00364">
    <property type="entry name" value="DISEASERSIST"/>
</dbReference>
<dbReference type="RefSeq" id="XP_021827254.1">
    <property type="nucleotide sequence ID" value="XM_021971562.1"/>
</dbReference>
<accession>A0A6P5TJD5</accession>
<name>A0A6P5TJD5_PRUAV</name>
<dbReference type="SMART" id="SM00255">
    <property type="entry name" value="TIR"/>
    <property type="match status" value="1"/>
</dbReference>
<dbReference type="KEGG" id="pavi:110767897"/>
<organism evidence="4 5">
    <name type="scientific">Prunus avium</name>
    <name type="common">Cherry</name>
    <name type="synonym">Cerasus avium</name>
    <dbReference type="NCBI Taxonomy" id="42229"/>
    <lineage>
        <taxon>Eukaryota</taxon>
        <taxon>Viridiplantae</taxon>
        <taxon>Streptophyta</taxon>
        <taxon>Embryophyta</taxon>
        <taxon>Tracheophyta</taxon>
        <taxon>Spermatophyta</taxon>
        <taxon>Magnoliopsida</taxon>
        <taxon>eudicotyledons</taxon>
        <taxon>Gunneridae</taxon>
        <taxon>Pentapetalae</taxon>
        <taxon>rosids</taxon>
        <taxon>fabids</taxon>
        <taxon>Rosales</taxon>
        <taxon>Rosaceae</taxon>
        <taxon>Amygdaloideae</taxon>
        <taxon>Amygdaleae</taxon>
        <taxon>Prunus</taxon>
    </lineage>
</organism>
<dbReference type="GO" id="GO:0043531">
    <property type="term" value="F:ADP binding"/>
    <property type="evidence" value="ECO:0007669"/>
    <property type="project" value="InterPro"/>
</dbReference>
<dbReference type="InterPro" id="IPR027417">
    <property type="entry name" value="P-loop_NTPase"/>
</dbReference>
<dbReference type="GO" id="GO:0006952">
    <property type="term" value="P:defense response"/>
    <property type="evidence" value="ECO:0007669"/>
    <property type="project" value="InterPro"/>
</dbReference>
<dbReference type="SUPFAM" id="SSF52200">
    <property type="entry name" value="Toll/Interleukin receptor TIR domain"/>
    <property type="match status" value="1"/>
</dbReference>
<dbReference type="PROSITE" id="PS50104">
    <property type="entry name" value="TIR"/>
    <property type="match status" value="1"/>
</dbReference>
<keyword evidence="1" id="KW-0520">NAD</keyword>
<dbReference type="GO" id="GO:0007165">
    <property type="term" value="P:signal transduction"/>
    <property type="evidence" value="ECO:0007669"/>
    <property type="project" value="InterPro"/>
</dbReference>
<dbReference type="Proteomes" id="UP000515124">
    <property type="component" value="Unplaced"/>
</dbReference>
<feature type="domain" description="TIR" evidence="3">
    <location>
        <begin position="49"/>
        <end position="218"/>
    </location>
</feature>